<dbReference type="PANTHER" id="PTHR46641:SF25">
    <property type="entry name" value="CNMAMIDE RECEPTOR-RELATED"/>
    <property type="match status" value="1"/>
</dbReference>
<feature type="transmembrane region" description="Helical" evidence="6">
    <location>
        <begin position="44"/>
        <end position="67"/>
    </location>
</feature>
<name>A0ABD0LFQ7_9CAEN</name>
<evidence type="ECO:0000256" key="2">
    <source>
        <dbReference type="ARBA" id="ARBA00022692"/>
    </source>
</evidence>
<dbReference type="InterPro" id="IPR052954">
    <property type="entry name" value="GPCR-Ligand_Int"/>
</dbReference>
<feature type="transmembrane region" description="Helical" evidence="6">
    <location>
        <begin position="122"/>
        <end position="140"/>
    </location>
</feature>
<dbReference type="PANTHER" id="PTHR46641">
    <property type="entry name" value="FMRFAMIDE RECEPTOR-RELATED"/>
    <property type="match status" value="1"/>
</dbReference>
<evidence type="ECO:0000313" key="8">
    <source>
        <dbReference type="EMBL" id="KAK7497907.1"/>
    </source>
</evidence>
<protein>
    <recommendedName>
        <fullName evidence="7">G-protein coupled receptors family 1 profile domain-containing protein</fullName>
    </recommendedName>
</protein>
<accession>A0ABD0LFQ7</accession>
<feature type="domain" description="G-protein coupled receptors family 1 profile" evidence="7">
    <location>
        <begin position="59"/>
        <end position="327"/>
    </location>
</feature>
<dbReference type="Gene3D" id="1.20.1070.10">
    <property type="entry name" value="Rhodopsin 7-helix transmembrane proteins"/>
    <property type="match status" value="1"/>
</dbReference>
<dbReference type="GO" id="GO:0016020">
    <property type="term" value="C:membrane"/>
    <property type="evidence" value="ECO:0007669"/>
    <property type="project" value="UniProtKB-SubCell"/>
</dbReference>
<keyword evidence="9" id="KW-1185">Reference proteome</keyword>
<evidence type="ECO:0000259" key="7">
    <source>
        <dbReference type="PROSITE" id="PS50262"/>
    </source>
</evidence>
<proteinExistence type="predicted"/>
<feature type="compositionally biased region" description="Polar residues" evidence="5">
    <location>
        <begin position="12"/>
        <end position="27"/>
    </location>
</feature>
<comment type="caution">
    <text evidence="8">The sequence shown here is derived from an EMBL/GenBank/DDBJ whole genome shotgun (WGS) entry which is preliminary data.</text>
</comment>
<feature type="transmembrane region" description="Helical" evidence="6">
    <location>
        <begin position="79"/>
        <end position="102"/>
    </location>
</feature>
<dbReference type="SUPFAM" id="SSF81321">
    <property type="entry name" value="Family A G protein-coupled receptor-like"/>
    <property type="match status" value="1"/>
</dbReference>
<dbReference type="PROSITE" id="PS50262">
    <property type="entry name" value="G_PROTEIN_RECEP_F1_2"/>
    <property type="match status" value="1"/>
</dbReference>
<sequence length="372" mass="41303">MSQVPQPLDVTTPGSDVTVRNLSQGNETEPDAPIVPEYTASLQIWKYCPPVLLAVGTFGNVATIAVYKRMKWGGSAQPLFLIALAIADLCVLYSGLLPDITYHVFNFDLRGLHAFPCKTLTWMMYSSAGTSAWLLVAMTTQRAMSVTWPHRVTFHCSYRKSGITVFLIFVVVWGCQCHQLYGLIVHDSDVYLDGACGASVNYEDFWDNVWPWVDMSLFSLLPSFMLLVSNVALLRSLRRSASRFASCGTSTATEGRKRVASSMTVTLVIVSFTFLLFTFPINVSIILWHLTGEAIEDDAELTAKMDLAWAVTNILWYANSAVNFFLYCLSGSKFREDFLKLLTCSDAKQKVPTVSRSTNSRVPSSSAQQSSH</sequence>
<dbReference type="InterPro" id="IPR017452">
    <property type="entry name" value="GPCR_Rhodpsn_7TM"/>
</dbReference>
<evidence type="ECO:0000313" key="9">
    <source>
        <dbReference type="Proteomes" id="UP001519460"/>
    </source>
</evidence>
<comment type="subcellular location">
    <subcellularLocation>
        <location evidence="1">Membrane</location>
    </subcellularLocation>
</comment>
<dbReference type="AlphaFoldDB" id="A0ABD0LFQ7"/>
<dbReference type="PRINTS" id="PR00237">
    <property type="entry name" value="GPCRRHODOPSN"/>
</dbReference>
<feature type="transmembrane region" description="Helical" evidence="6">
    <location>
        <begin position="265"/>
        <end position="287"/>
    </location>
</feature>
<dbReference type="EMBL" id="JACVVK020000054">
    <property type="protein sequence ID" value="KAK7497907.1"/>
    <property type="molecule type" value="Genomic_DNA"/>
</dbReference>
<reference evidence="8 9" key="1">
    <citation type="journal article" date="2023" name="Sci. Data">
        <title>Genome assembly of the Korean intertidal mud-creeper Batillaria attramentaria.</title>
        <authorList>
            <person name="Patra A.K."/>
            <person name="Ho P.T."/>
            <person name="Jun S."/>
            <person name="Lee S.J."/>
            <person name="Kim Y."/>
            <person name="Won Y.J."/>
        </authorList>
    </citation>
    <scope>NUCLEOTIDE SEQUENCE [LARGE SCALE GENOMIC DNA]</scope>
    <source>
        <strain evidence="8">Wonlab-2016</strain>
    </source>
</reference>
<feature type="compositionally biased region" description="Low complexity" evidence="5">
    <location>
        <begin position="353"/>
        <end position="372"/>
    </location>
</feature>
<keyword evidence="3 6" id="KW-1133">Transmembrane helix</keyword>
<evidence type="ECO:0000256" key="1">
    <source>
        <dbReference type="ARBA" id="ARBA00004370"/>
    </source>
</evidence>
<evidence type="ECO:0000256" key="5">
    <source>
        <dbReference type="SAM" id="MobiDB-lite"/>
    </source>
</evidence>
<dbReference type="InterPro" id="IPR000276">
    <property type="entry name" value="GPCR_Rhodpsn"/>
</dbReference>
<evidence type="ECO:0000256" key="4">
    <source>
        <dbReference type="ARBA" id="ARBA00023136"/>
    </source>
</evidence>
<dbReference type="Proteomes" id="UP001519460">
    <property type="component" value="Unassembled WGS sequence"/>
</dbReference>
<feature type="transmembrane region" description="Helical" evidence="6">
    <location>
        <begin position="161"/>
        <end position="181"/>
    </location>
</feature>
<feature type="transmembrane region" description="Helical" evidence="6">
    <location>
        <begin position="215"/>
        <end position="234"/>
    </location>
</feature>
<feature type="region of interest" description="Disordered" evidence="5">
    <location>
        <begin position="351"/>
        <end position="372"/>
    </location>
</feature>
<feature type="transmembrane region" description="Helical" evidence="6">
    <location>
        <begin position="307"/>
        <end position="329"/>
    </location>
</feature>
<organism evidence="8 9">
    <name type="scientific">Batillaria attramentaria</name>
    <dbReference type="NCBI Taxonomy" id="370345"/>
    <lineage>
        <taxon>Eukaryota</taxon>
        <taxon>Metazoa</taxon>
        <taxon>Spiralia</taxon>
        <taxon>Lophotrochozoa</taxon>
        <taxon>Mollusca</taxon>
        <taxon>Gastropoda</taxon>
        <taxon>Caenogastropoda</taxon>
        <taxon>Sorbeoconcha</taxon>
        <taxon>Cerithioidea</taxon>
        <taxon>Batillariidae</taxon>
        <taxon>Batillaria</taxon>
    </lineage>
</organism>
<gene>
    <name evidence="8" type="ORF">BaRGS_00010778</name>
</gene>
<dbReference type="CDD" id="cd14978">
    <property type="entry name" value="7tmA_FMRFamide_R-like"/>
    <property type="match status" value="1"/>
</dbReference>
<feature type="region of interest" description="Disordered" evidence="5">
    <location>
        <begin position="1"/>
        <end position="32"/>
    </location>
</feature>
<keyword evidence="2 6" id="KW-0812">Transmembrane</keyword>
<evidence type="ECO:0000256" key="3">
    <source>
        <dbReference type="ARBA" id="ARBA00022989"/>
    </source>
</evidence>
<keyword evidence="4 6" id="KW-0472">Membrane</keyword>
<dbReference type="Pfam" id="PF00001">
    <property type="entry name" value="7tm_1"/>
    <property type="match status" value="1"/>
</dbReference>
<evidence type="ECO:0000256" key="6">
    <source>
        <dbReference type="SAM" id="Phobius"/>
    </source>
</evidence>